<proteinExistence type="predicted"/>
<sequence length="42" mass="4836">CKGASFVEQVCHPDFTYKLVQFLLPATCSTRQKRKLTSLFSR</sequence>
<feature type="non-terminal residue" evidence="1">
    <location>
        <position position="1"/>
    </location>
</feature>
<dbReference type="EMBL" id="CADCTQ010000138">
    <property type="protein sequence ID" value="CAA9241949.1"/>
    <property type="molecule type" value="Genomic_DNA"/>
</dbReference>
<feature type="non-terminal residue" evidence="1">
    <location>
        <position position="42"/>
    </location>
</feature>
<gene>
    <name evidence="1" type="ORF">AVDCRST_MAG56-1473</name>
</gene>
<dbReference type="AlphaFoldDB" id="A0A6J4I3Y5"/>
<accession>A0A6J4I3Y5</accession>
<reference evidence="1" key="1">
    <citation type="submission" date="2020-02" db="EMBL/GenBank/DDBJ databases">
        <authorList>
            <person name="Meier V. D."/>
        </authorList>
    </citation>
    <scope>NUCLEOTIDE SEQUENCE</scope>
    <source>
        <strain evidence="1">AVDCRST_MAG56</strain>
    </source>
</reference>
<evidence type="ECO:0000313" key="1">
    <source>
        <dbReference type="EMBL" id="CAA9241949.1"/>
    </source>
</evidence>
<protein>
    <submittedName>
        <fullName evidence="1">Uncharacterized protein</fullName>
    </submittedName>
</protein>
<name>A0A6J4I3Y5_9SPHI</name>
<organism evidence="1">
    <name type="scientific">uncultured Cytophagales bacterium</name>
    <dbReference type="NCBI Taxonomy" id="158755"/>
    <lineage>
        <taxon>Bacteria</taxon>
        <taxon>Pseudomonadati</taxon>
        <taxon>Bacteroidota</taxon>
        <taxon>Sphingobacteriia</taxon>
        <taxon>Sphingobacteriales</taxon>
        <taxon>environmental samples</taxon>
    </lineage>
</organism>